<keyword evidence="3" id="KW-0966">Cell projection</keyword>
<dbReference type="InterPro" id="IPR051203">
    <property type="entry name" value="Polysaccharide_Synthase-Rel"/>
</dbReference>
<dbReference type="CDD" id="cd05237">
    <property type="entry name" value="UDP_invert_4-6DH_SDR_e"/>
    <property type="match status" value="1"/>
</dbReference>
<evidence type="ECO:0000259" key="2">
    <source>
        <dbReference type="Pfam" id="PF02719"/>
    </source>
</evidence>
<dbReference type="Pfam" id="PF02719">
    <property type="entry name" value="Polysacc_synt_2"/>
    <property type="match status" value="1"/>
</dbReference>
<proteinExistence type="inferred from homology"/>
<dbReference type="EMBL" id="LBBT01000346">
    <property type="protein sequence ID" value="KKX99993.1"/>
    <property type="molecule type" value="Genomic_DNA"/>
</dbReference>
<dbReference type="SUPFAM" id="SSF51735">
    <property type="entry name" value="NAD(P)-binding Rossmann-fold domains"/>
    <property type="match status" value="1"/>
</dbReference>
<dbReference type="Proteomes" id="UP000034407">
    <property type="component" value="Unassembled WGS sequence"/>
</dbReference>
<sequence>MLENKSILVTGGTGSFGKKFVERVLINYDIKKIIIYSRDEYKQDVLKKYLLNKYPEQISKVRFFIGDVRDKDRVKRATKDVDYIVHAAAMKQVPSCEYNPFEAIKTNIYGAQNIIDAAIDNNVRKVIALSTDKAVNPINLYGGTKLVSDKLFISANAYSGQCRTRFSVVRYGNVAGSRGSIIPFFKNIIEQNEKEIPITDERMTRFFISLEEGVDLVLKALKESKGGETYISKIPSFKVTDIARAMLDNCEFKIIGIREGEKLHEVMITKDDSRNTYEYDKHYIIYPNFEWWNLEKHFTPGGKLIEDGFEYNSGNNVDWLSTDELREKLNDLNLYTKDEFEKFNHKEE</sequence>
<keyword evidence="4" id="KW-1185">Reference proteome</keyword>
<evidence type="ECO:0000256" key="1">
    <source>
        <dbReference type="ARBA" id="ARBA00007430"/>
    </source>
</evidence>
<name>A0A0M3DEV6_9FIRM</name>
<dbReference type="InterPro" id="IPR003869">
    <property type="entry name" value="Polysac_CapD-like"/>
</dbReference>
<comment type="caution">
    <text evidence="3">The sequence shown here is derived from an EMBL/GenBank/DDBJ whole genome shotgun (WGS) entry which is preliminary data.</text>
</comment>
<keyword evidence="3" id="KW-0282">Flagellum</keyword>
<accession>A0A0M3DEV6</accession>
<evidence type="ECO:0000313" key="4">
    <source>
        <dbReference type="Proteomes" id="UP000034407"/>
    </source>
</evidence>
<dbReference type="PANTHER" id="PTHR43318">
    <property type="entry name" value="UDP-N-ACETYLGLUCOSAMINE 4,6-DEHYDRATASE"/>
    <property type="match status" value="1"/>
</dbReference>
<dbReference type="PANTHER" id="PTHR43318:SF2">
    <property type="entry name" value="UDP-N-ACETYLGLUCOSAMINE 4,6-DEHYDRATASE (INVERTING)"/>
    <property type="match status" value="1"/>
</dbReference>
<dbReference type="NCBIfam" id="TIGR03589">
    <property type="entry name" value="PseB"/>
    <property type="match status" value="1"/>
</dbReference>
<dbReference type="Gene3D" id="3.40.50.720">
    <property type="entry name" value="NAD(P)-binding Rossmann-like Domain"/>
    <property type="match status" value="1"/>
</dbReference>
<feature type="domain" description="Polysaccharide biosynthesis protein CapD-like" evidence="2">
    <location>
        <begin position="7"/>
        <end position="285"/>
    </location>
</feature>
<dbReference type="PATRIC" id="fig|1629550.3.peg.2833"/>
<protein>
    <submittedName>
        <fullName evidence="3">Flagellin modification protein FlmA</fullName>
    </submittedName>
</protein>
<gene>
    <name evidence="3" type="ORF">VN21_16605</name>
</gene>
<evidence type="ECO:0000313" key="3">
    <source>
        <dbReference type="EMBL" id="KKX99993.1"/>
    </source>
</evidence>
<keyword evidence="3" id="KW-0969">Cilium</keyword>
<dbReference type="InterPro" id="IPR020025">
    <property type="entry name" value="PseB"/>
</dbReference>
<comment type="similarity">
    <text evidence="1">Belongs to the polysaccharide synthase family.</text>
</comment>
<dbReference type="RefSeq" id="WP_046824242.1">
    <property type="nucleotide sequence ID" value="NZ_LBBT01000346.1"/>
</dbReference>
<dbReference type="OrthoDB" id="9803111at2"/>
<dbReference type="InterPro" id="IPR036291">
    <property type="entry name" value="NAD(P)-bd_dom_sf"/>
</dbReference>
<reference evidence="3 4" key="1">
    <citation type="submission" date="2015-04" db="EMBL/GenBank/DDBJ databases">
        <title>Microcin producing Clostridium sp. JC272T.</title>
        <authorList>
            <person name="Jyothsna T."/>
            <person name="Sasikala C."/>
            <person name="Ramana C."/>
        </authorList>
    </citation>
    <scope>NUCLEOTIDE SEQUENCE [LARGE SCALE GENOMIC DNA]</scope>
    <source>
        <strain evidence="3 4">JC272</strain>
    </source>
</reference>
<organism evidence="3 4">
    <name type="scientific">Paraclostridium benzoelyticum</name>
    <dbReference type="NCBI Taxonomy" id="1629550"/>
    <lineage>
        <taxon>Bacteria</taxon>
        <taxon>Bacillati</taxon>
        <taxon>Bacillota</taxon>
        <taxon>Clostridia</taxon>
        <taxon>Peptostreptococcales</taxon>
        <taxon>Peptostreptococcaceae</taxon>
        <taxon>Paraclostridium</taxon>
    </lineage>
</organism>
<dbReference type="AlphaFoldDB" id="A0A0M3DEV6"/>